<protein>
    <recommendedName>
        <fullName evidence="5">Putative nuclease HARBI1</fullName>
    </recommendedName>
    <alternativeName>
        <fullName evidence="11">Harbinger transposase-derived nuclease</fullName>
    </alternativeName>
</protein>
<dbReference type="GO" id="GO:0016787">
    <property type="term" value="F:hydrolase activity"/>
    <property type="evidence" value="ECO:0007669"/>
    <property type="project" value="UniProtKB-KW"/>
</dbReference>
<evidence type="ECO:0000256" key="12">
    <source>
        <dbReference type="ARBA" id="ARBA00045850"/>
    </source>
</evidence>
<keyword evidence="10" id="KW-0539">Nucleus</keyword>
<evidence type="ECO:0000256" key="13">
    <source>
        <dbReference type="SAM" id="MobiDB-lite"/>
    </source>
</evidence>
<accession>A0A5C6PSS1</accession>
<evidence type="ECO:0000256" key="1">
    <source>
        <dbReference type="ARBA" id="ARBA00001968"/>
    </source>
</evidence>
<proteinExistence type="inferred from homology"/>
<sequence>MAFALPVWLAVQEELLESDEEGGGALSCFDEFDDDALQETFHLTKPCLHFIRDAVLVRMKKCTLKKFALSLDVMLPLALNYYAHGSISGDTLQRTRRFETDCPAIISAVSGVIAGMSDQFISFPLLQGARASVASKTEKICGIPNVLGVLAPAHFEVQVSLKEKDAFKSFVSASGFPSVVSQLICDLDGNLLSVEKCCVGSTSEQEMWESSFKGRELEKELHGPYWVIGGNGYHLSKHVLTPVQDPSNEKDIRYNEAHAKLYSVMQTTLGHIKTRFRCLVNLGFAQKGSLDKKSNIIKACCVLHNIAKKFSVPLPPSVVKTEHGQPDMEYTVPTKINPEALKAREELINRKFSVGFGIKHPRRRNSPVSSLDDAQTKDIPVSSMEDAQTKDIPVSSVEDAQTKDIPVSSVEDPQTKDIPVSSMEDPQTKDIPVSSMEDPQTKDIPVSSMEDAQTKDIPVSSMEDAQTKDIPVSSMEDAQTKDIPVSRMEDAQTKDIPVSSMEDAQTKDIPVSRMEDAQTKDIPVSRMEDAQTKDTPKDL</sequence>
<dbReference type="GO" id="GO:0005634">
    <property type="term" value="C:nucleus"/>
    <property type="evidence" value="ECO:0007669"/>
    <property type="project" value="UniProtKB-SubCell"/>
</dbReference>
<organism evidence="15 16">
    <name type="scientific">Takifugu flavidus</name>
    <name type="common">sansaifugu</name>
    <dbReference type="NCBI Taxonomy" id="433684"/>
    <lineage>
        <taxon>Eukaryota</taxon>
        <taxon>Metazoa</taxon>
        <taxon>Chordata</taxon>
        <taxon>Craniata</taxon>
        <taxon>Vertebrata</taxon>
        <taxon>Euteleostomi</taxon>
        <taxon>Actinopterygii</taxon>
        <taxon>Neopterygii</taxon>
        <taxon>Teleostei</taxon>
        <taxon>Neoteleostei</taxon>
        <taxon>Acanthomorphata</taxon>
        <taxon>Eupercaria</taxon>
        <taxon>Tetraodontiformes</taxon>
        <taxon>Tetradontoidea</taxon>
        <taxon>Tetraodontidae</taxon>
        <taxon>Takifugu</taxon>
    </lineage>
</organism>
<evidence type="ECO:0000256" key="4">
    <source>
        <dbReference type="ARBA" id="ARBA00006958"/>
    </source>
</evidence>
<gene>
    <name evidence="15" type="ORF">D4764_01G0011750</name>
</gene>
<keyword evidence="8" id="KW-0479">Metal-binding</keyword>
<dbReference type="GO" id="GO:0046872">
    <property type="term" value="F:metal ion binding"/>
    <property type="evidence" value="ECO:0007669"/>
    <property type="project" value="UniProtKB-KW"/>
</dbReference>
<dbReference type="InterPro" id="IPR045249">
    <property type="entry name" value="HARBI1-like"/>
</dbReference>
<dbReference type="PANTHER" id="PTHR22930">
    <property type="match status" value="1"/>
</dbReference>
<comment type="cofactor">
    <cofactor evidence="1">
        <name>a divalent metal cation</name>
        <dbReference type="ChEBI" id="CHEBI:60240"/>
    </cofactor>
</comment>
<evidence type="ECO:0000256" key="9">
    <source>
        <dbReference type="ARBA" id="ARBA00022801"/>
    </source>
</evidence>
<keyword evidence="6" id="KW-0963">Cytoplasm</keyword>
<comment type="caution">
    <text evidence="15">The sequence shown here is derived from an EMBL/GenBank/DDBJ whole genome shotgun (WGS) entry which is preliminary data.</text>
</comment>
<keyword evidence="16" id="KW-1185">Reference proteome</keyword>
<evidence type="ECO:0000256" key="8">
    <source>
        <dbReference type="ARBA" id="ARBA00022723"/>
    </source>
</evidence>
<dbReference type="PRINTS" id="PR02086">
    <property type="entry name" value="PUTNUCHARBI1"/>
</dbReference>
<dbReference type="PANTHER" id="PTHR22930:SF252">
    <property type="entry name" value="NUCLEASE HARBI1-RELATED"/>
    <property type="match status" value="1"/>
</dbReference>
<evidence type="ECO:0000256" key="6">
    <source>
        <dbReference type="ARBA" id="ARBA00022490"/>
    </source>
</evidence>
<evidence type="ECO:0000256" key="11">
    <source>
        <dbReference type="ARBA" id="ARBA00030126"/>
    </source>
</evidence>
<dbReference type="EMBL" id="RHFK02000001">
    <property type="protein sequence ID" value="TWW81360.1"/>
    <property type="molecule type" value="Genomic_DNA"/>
</dbReference>
<feature type="domain" description="DDE Tnp4" evidence="14">
    <location>
        <begin position="157"/>
        <end position="305"/>
    </location>
</feature>
<keyword evidence="9" id="KW-0378">Hydrolase</keyword>
<evidence type="ECO:0000313" key="16">
    <source>
        <dbReference type="Proteomes" id="UP000324091"/>
    </source>
</evidence>
<comment type="function">
    <text evidence="12">Transposase-derived protein that may have nuclease activity. Does not have transposase activity.</text>
</comment>
<reference evidence="15 16" key="1">
    <citation type="submission" date="2019-04" db="EMBL/GenBank/DDBJ databases">
        <title>Chromosome genome assembly for Takifugu flavidus.</title>
        <authorList>
            <person name="Xiao S."/>
        </authorList>
    </citation>
    <scope>NUCLEOTIDE SEQUENCE [LARGE SCALE GENOMIC DNA]</scope>
    <source>
        <strain evidence="15">HTHZ2018</strain>
        <tissue evidence="15">Muscle</tissue>
    </source>
</reference>
<evidence type="ECO:0000256" key="2">
    <source>
        <dbReference type="ARBA" id="ARBA00004123"/>
    </source>
</evidence>
<dbReference type="InterPro" id="IPR027806">
    <property type="entry name" value="HARBI1_dom"/>
</dbReference>
<comment type="similarity">
    <text evidence="4">Belongs to the HARBI1 family.</text>
</comment>
<evidence type="ECO:0000313" key="15">
    <source>
        <dbReference type="EMBL" id="TWW81360.1"/>
    </source>
</evidence>
<feature type="compositionally biased region" description="Basic and acidic residues" evidence="13">
    <location>
        <begin position="526"/>
        <end position="539"/>
    </location>
</feature>
<dbReference type="Proteomes" id="UP000324091">
    <property type="component" value="Chromosome 1"/>
</dbReference>
<keyword evidence="7" id="KW-0540">Nuclease</keyword>
<evidence type="ECO:0000256" key="5">
    <source>
        <dbReference type="ARBA" id="ARBA00015519"/>
    </source>
</evidence>
<dbReference type="Pfam" id="PF13359">
    <property type="entry name" value="DDE_Tnp_4"/>
    <property type="match status" value="1"/>
</dbReference>
<dbReference type="GO" id="GO:0005737">
    <property type="term" value="C:cytoplasm"/>
    <property type="evidence" value="ECO:0007669"/>
    <property type="project" value="UniProtKB-SubCell"/>
</dbReference>
<feature type="region of interest" description="Disordered" evidence="13">
    <location>
        <begin position="359"/>
        <end position="539"/>
    </location>
</feature>
<comment type="subcellular location">
    <subcellularLocation>
        <location evidence="3">Cytoplasm</location>
    </subcellularLocation>
    <subcellularLocation>
        <location evidence="2">Nucleus</location>
    </subcellularLocation>
</comment>
<evidence type="ECO:0000256" key="3">
    <source>
        <dbReference type="ARBA" id="ARBA00004496"/>
    </source>
</evidence>
<dbReference type="AlphaFoldDB" id="A0A5C6PSS1"/>
<evidence type="ECO:0000256" key="7">
    <source>
        <dbReference type="ARBA" id="ARBA00022722"/>
    </source>
</evidence>
<dbReference type="InterPro" id="IPR026103">
    <property type="entry name" value="HARBI1_animal"/>
</dbReference>
<dbReference type="GO" id="GO:0004518">
    <property type="term" value="F:nuclease activity"/>
    <property type="evidence" value="ECO:0007669"/>
    <property type="project" value="UniProtKB-KW"/>
</dbReference>
<name>A0A5C6PSS1_9TELE</name>
<evidence type="ECO:0000256" key="10">
    <source>
        <dbReference type="ARBA" id="ARBA00023242"/>
    </source>
</evidence>
<evidence type="ECO:0000259" key="14">
    <source>
        <dbReference type="Pfam" id="PF13359"/>
    </source>
</evidence>